<sequence>MPVKQVDSLKALKEFSYANDPAYWPKKVEVKKEENLDWLESFLKSGWLKLFFYVLLILFLGFILYRILSERNLLLFTKKSKARKKTVRTPAGDLEPDLDQLLSSAEAMKDFHESVRLQYLKTLLLLKRKGLLEYHPEWTNARYLQQFRKHPNFEQFRQLSRIYEYVCYGGFPADAAKYQLIKQEFSKFQQTV</sequence>
<keyword evidence="4" id="KW-1185">Reference proteome</keyword>
<comment type="caution">
    <text evidence="3">The sequence shown here is derived from an EMBL/GenBank/DDBJ whole genome shotgun (WGS) entry which is preliminary data.</text>
</comment>
<dbReference type="InterPro" id="IPR025403">
    <property type="entry name" value="TgpA-like_C"/>
</dbReference>
<dbReference type="RefSeq" id="WP_234864018.1">
    <property type="nucleotide sequence ID" value="NZ_JAKEVY010000001.1"/>
</dbReference>
<name>A0ABS9BCT6_9BACT</name>
<evidence type="ECO:0000313" key="4">
    <source>
        <dbReference type="Proteomes" id="UP001200145"/>
    </source>
</evidence>
<evidence type="ECO:0000256" key="1">
    <source>
        <dbReference type="SAM" id="Phobius"/>
    </source>
</evidence>
<evidence type="ECO:0000313" key="3">
    <source>
        <dbReference type="EMBL" id="MCF1713488.1"/>
    </source>
</evidence>
<evidence type="ECO:0000259" key="2">
    <source>
        <dbReference type="Pfam" id="PF13559"/>
    </source>
</evidence>
<organism evidence="3 4">
    <name type="scientific">Flavihumibacter fluminis</name>
    <dbReference type="NCBI Taxonomy" id="2909236"/>
    <lineage>
        <taxon>Bacteria</taxon>
        <taxon>Pseudomonadati</taxon>
        <taxon>Bacteroidota</taxon>
        <taxon>Chitinophagia</taxon>
        <taxon>Chitinophagales</taxon>
        <taxon>Chitinophagaceae</taxon>
        <taxon>Flavihumibacter</taxon>
    </lineage>
</organism>
<keyword evidence="1" id="KW-0472">Membrane</keyword>
<feature type="domain" description="Protein-glutamine gamma-glutamyltransferase-like C-terminal" evidence="2">
    <location>
        <begin position="119"/>
        <end position="179"/>
    </location>
</feature>
<gene>
    <name evidence="3" type="ORF">L0U88_02455</name>
</gene>
<keyword evidence="1" id="KW-1133">Transmembrane helix</keyword>
<proteinExistence type="predicted"/>
<dbReference type="Proteomes" id="UP001200145">
    <property type="component" value="Unassembled WGS sequence"/>
</dbReference>
<protein>
    <submittedName>
        <fullName evidence="3">DUF4129 domain-containing protein</fullName>
    </submittedName>
</protein>
<accession>A0ABS9BCT6</accession>
<keyword evidence="1" id="KW-0812">Transmembrane</keyword>
<dbReference type="Pfam" id="PF13559">
    <property type="entry name" value="DUF4129"/>
    <property type="match status" value="1"/>
</dbReference>
<reference evidence="3 4" key="1">
    <citation type="submission" date="2022-01" db="EMBL/GenBank/DDBJ databases">
        <title>Flavihumibacter sp. nov., isolated from sediment of a river.</title>
        <authorList>
            <person name="Liu H."/>
        </authorList>
    </citation>
    <scope>NUCLEOTIDE SEQUENCE [LARGE SCALE GENOMIC DNA]</scope>
    <source>
        <strain evidence="3 4">RY-1</strain>
    </source>
</reference>
<dbReference type="EMBL" id="JAKEVY010000001">
    <property type="protein sequence ID" value="MCF1713488.1"/>
    <property type="molecule type" value="Genomic_DNA"/>
</dbReference>
<feature type="transmembrane region" description="Helical" evidence="1">
    <location>
        <begin position="50"/>
        <end position="68"/>
    </location>
</feature>